<evidence type="ECO:0000313" key="2">
    <source>
        <dbReference type="Proteomes" id="UP000499080"/>
    </source>
</evidence>
<keyword evidence="2" id="KW-1185">Reference proteome</keyword>
<comment type="caution">
    <text evidence="1">The sequence shown here is derived from an EMBL/GenBank/DDBJ whole genome shotgun (WGS) entry which is preliminary data.</text>
</comment>
<sequence length="97" mass="11080">MGIVTQEDDTITQHARERRIASRWPSDYFLSPKLKEPLSGTISVPSISVRFSSDSDIKTAAEKWLNGQVRDFYKAGLNKLVLRSDKSPNRFGDYMEK</sequence>
<dbReference type="Proteomes" id="UP000499080">
    <property type="component" value="Unassembled WGS sequence"/>
</dbReference>
<protein>
    <submittedName>
        <fullName evidence="1">Uncharacterized protein</fullName>
    </submittedName>
</protein>
<accession>A0A4Y2FNX4</accession>
<name>A0A4Y2FNX4_ARAVE</name>
<dbReference type="AlphaFoldDB" id="A0A4Y2FNX4"/>
<proteinExistence type="predicted"/>
<evidence type="ECO:0000313" key="1">
    <source>
        <dbReference type="EMBL" id="GBM42883.1"/>
    </source>
</evidence>
<dbReference type="OrthoDB" id="616263at2759"/>
<gene>
    <name evidence="1" type="ORF">AVEN_245707_1</name>
</gene>
<dbReference type="EMBL" id="BGPR01001008">
    <property type="protein sequence ID" value="GBM42883.1"/>
    <property type="molecule type" value="Genomic_DNA"/>
</dbReference>
<organism evidence="1 2">
    <name type="scientific">Araneus ventricosus</name>
    <name type="common">Orbweaver spider</name>
    <name type="synonym">Epeira ventricosa</name>
    <dbReference type="NCBI Taxonomy" id="182803"/>
    <lineage>
        <taxon>Eukaryota</taxon>
        <taxon>Metazoa</taxon>
        <taxon>Ecdysozoa</taxon>
        <taxon>Arthropoda</taxon>
        <taxon>Chelicerata</taxon>
        <taxon>Arachnida</taxon>
        <taxon>Araneae</taxon>
        <taxon>Araneomorphae</taxon>
        <taxon>Entelegynae</taxon>
        <taxon>Araneoidea</taxon>
        <taxon>Araneidae</taxon>
        <taxon>Araneus</taxon>
    </lineage>
</organism>
<reference evidence="1 2" key="1">
    <citation type="journal article" date="2019" name="Sci. Rep.">
        <title>Orb-weaving spider Araneus ventricosus genome elucidates the spidroin gene catalogue.</title>
        <authorList>
            <person name="Kono N."/>
            <person name="Nakamura H."/>
            <person name="Ohtoshi R."/>
            <person name="Moran D.A.P."/>
            <person name="Shinohara A."/>
            <person name="Yoshida Y."/>
            <person name="Fujiwara M."/>
            <person name="Mori M."/>
            <person name="Tomita M."/>
            <person name="Arakawa K."/>
        </authorList>
    </citation>
    <scope>NUCLEOTIDE SEQUENCE [LARGE SCALE GENOMIC DNA]</scope>
</reference>